<evidence type="ECO:0008006" key="2">
    <source>
        <dbReference type="Google" id="ProtNLM"/>
    </source>
</evidence>
<organism evidence="1">
    <name type="scientific">Streptomyces sp. R21</name>
    <dbReference type="NCBI Taxonomy" id="3238627"/>
    <lineage>
        <taxon>Bacteria</taxon>
        <taxon>Bacillati</taxon>
        <taxon>Actinomycetota</taxon>
        <taxon>Actinomycetes</taxon>
        <taxon>Kitasatosporales</taxon>
        <taxon>Streptomycetaceae</taxon>
        <taxon>Streptomyces</taxon>
    </lineage>
</organism>
<gene>
    <name evidence="1" type="ORF">AB5J56_39500</name>
</gene>
<dbReference type="RefSeq" id="WP_369240347.1">
    <property type="nucleotide sequence ID" value="NZ_CP163435.1"/>
</dbReference>
<reference evidence="1" key="1">
    <citation type="submission" date="2024-07" db="EMBL/GenBank/DDBJ databases">
        <authorList>
            <person name="Yu S.T."/>
        </authorList>
    </citation>
    <scope>NUCLEOTIDE SEQUENCE</scope>
    <source>
        <strain evidence="1">R21</strain>
    </source>
</reference>
<name>A0AB39PN32_9ACTN</name>
<accession>A0AB39PN32</accession>
<protein>
    <recommendedName>
        <fullName evidence="2">SMI1/KNR4 family protein</fullName>
    </recommendedName>
</protein>
<dbReference type="AlphaFoldDB" id="A0AB39PN32"/>
<proteinExistence type="predicted"/>
<sequence length="161" mass="18302">MTPRPINSSWDRLETWLAESLLRHDGSGYFDVLGSFQLLSAQEMVSTRRLATQLEEDTQREGRAGHFILRDGYALWHPHDLPFAGNAGSSYWVLDTKPDGATRRIARHDELGTTTFDPHEMWESLSHLLDSVATALETSTPLERRLPTTADGRLTWQIITR</sequence>
<evidence type="ECO:0000313" key="1">
    <source>
        <dbReference type="EMBL" id="XDQ30424.1"/>
    </source>
</evidence>
<dbReference type="EMBL" id="CP163435">
    <property type="protein sequence ID" value="XDQ30424.1"/>
    <property type="molecule type" value="Genomic_DNA"/>
</dbReference>